<keyword evidence="5" id="KW-0012">Acyltransferase</keyword>
<reference evidence="5 6" key="1">
    <citation type="submission" date="2017-02" db="EMBL/GenBank/DDBJ databases">
        <authorList>
            <person name="Peterson S.W."/>
        </authorList>
    </citation>
    <scope>NUCLEOTIDE SEQUENCE [LARGE SCALE GENOMIC DNA]</scope>
    <source>
        <strain evidence="5 6">3F5N</strain>
    </source>
</reference>
<dbReference type="InterPro" id="IPR050087">
    <property type="entry name" value="AON_synthase_class-II"/>
</dbReference>
<dbReference type="InterPro" id="IPR015424">
    <property type="entry name" value="PyrdxlP-dep_Trfase"/>
</dbReference>
<feature type="domain" description="Aminotransferase class I/classII large" evidence="4">
    <location>
        <begin position="29"/>
        <end position="360"/>
    </location>
</feature>
<name>A0A1R4GP79_BREDI</name>
<protein>
    <submittedName>
        <fullName evidence="5">8-amino-7-oxononanoate synthase</fullName>
        <ecNumber evidence="5">2.3.1.47</ecNumber>
    </submittedName>
</protein>
<keyword evidence="3" id="KW-0663">Pyridoxal phosphate</keyword>
<dbReference type="Proteomes" id="UP000195766">
    <property type="component" value="Unassembled WGS sequence"/>
</dbReference>
<gene>
    <name evidence="5" type="ORF">FM111_14510</name>
</gene>
<dbReference type="GO" id="GO:0008710">
    <property type="term" value="F:8-amino-7-oxononanoate synthase activity"/>
    <property type="evidence" value="ECO:0007669"/>
    <property type="project" value="UniProtKB-EC"/>
</dbReference>
<dbReference type="EC" id="2.3.1.47" evidence="5"/>
<evidence type="ECO:0000256" key="3">
    <source>
        <dbReference type="ARBA" id="ARBA00022898"/>
    </source>
</evidence>
<evidence type="ECO:0000313" key="5">
    <source>
        <dbReference type="EMBL" id="SJM69989.1"/>
    </source>
</evidence>
<dbReference type="AlphaFoldDB" id="A0A1R4GP79"/>
<dbReference type="InterPro" id="IPR004839">
    <property type="entry name" value="Aminotransferase_I/II_large"/>
</dbReference>
<keyword evidence="2 5" id="KW-0808">Transferase</keyword>
<dbReference type="EMBL" id="FUIE01000083">
    <property type="protein sequence ID" value="SJM69989.1"/>
    <property type="molecule type" value="Genomic_DNA"/>
</dbReference>
<accession>A0A1R4GP79</accession>
<evidence type="ECO:0000256" key="1">
    <source>
        <dbReference type="ARBA" id="ARBA00001933"/>
    </source>
</evidence>
<dbReference type="SUPFAM" id="SSF53383">
    <property type="entry name" value="PLP-dependent transferases"/>
    <property type="match status" value="1"/>
</dbReference>
<evidence type="ECO:0000256" key="2">
    <source>
        <dbReference type="ARBA" id="ARBA00022679"/>
    </source>
</evidence>
<dbReference type="Pfam" id="PF00155">
    <property type="entry name" value="Aminotran_1_2"/>
    <property type="match status" value="1"/>
</dbReference>
<proteinExistence type="predicted"/>
<dbReference type="GO" id="GO:0009102">
    <property type="term" value="P:biotin biosynthetic process"/>
    <property type="evidence" value="ECO:0007669"/>
    <property type="project" value="TreeGrafter"/>
</dbReference>
<dbReference type="PANTHER" id="PTHR13693">
    <property type="entry name" value="CLASS II AMINOTRANSFERASE/8-AMINO-7-OXONONANOATE SYNTHASE"/>
    <property type="match status" value="1"/>
</dbReference>
<dbReference type="Gene3D" id="3.40.640.10">
    <property type="entry name" value="Type I PLP-dependent aspartate aminotransferase-like (Major domain)"/>
    <property type="match status" value="1"/>
</dbReference>
<dbReference type="PANTHER" id="PTHR13693:SF100">
    <property type="entry name" value="8-AMINO-7-OXONONANOATE SYNTHASE"/>
    <property type="match status" value="1"/>
</dbReference>
<sequence length="378" mass="40045">MITHPRHRVGLDALAARDRLRARAPAVGIDFASNDYLELAGSDLLKQAALDALNRGVPVGSSGSRLLRGNHPEHEALEREAAAFFGAEAALFLGGGFQGNHAIFSALPMQGDLVLYDALIHASAHDGMRLGRADTRPFAHNHVAAAEAEILSWRAKGGTGRVWLAVESLYSMEGDLAPLDQLATLARRHNAVLVVDEAHATGLFGAHGAGRALSQPHDPNLLTLHTCGKGLGAVGALICGDAVLIETLVNKARPFIFATAPSPLDAAIVRASLRALRDRPDIRERAWTRIAHAHAEARRLCGLHGFESQILPVRIGADGEAVALARTLQSRGYDVRAVRPPTVPKGTARLRISLTGAADQAAVTGLFETLSDVGSAYL</sequence>
<dbReference type="InterPro" id="IPR015422">
    <property type="entry name" value="PyrdxlP-dep_Trfase_small"/>
</dbReference>
<dbReference type="Gene3D" id="3.90.1150.10">
    <property type="entry name" value="Aspartate Aminotransferase, domain 1"/>
    <property type="match status" value="1"/>
</dbReference>
<evidence type="ECO:0000313" key="6">
    <source>
        <dbReference type="Proteomes" id="UP000195766"/>
    </source>
</evidence>
<dbReference type="GO" id="GO:0030170">
    <property type="term" value="F:pyridoxal phosphate binding"/>
    <property type="evidence" value="ECO:0007669"/>
    <property type="project" value="InterPro"/>
</dbReference>
<comment type="cofactor">
    <cofactor evidence="1">
        <name>pyridoxal 5'-phosphate</name>
        <dbReference type="ChEBI" id="CHEBI:597326"/>
    </cofactor>
</comment>
<dbReference type="InterPro" id="IPR015421">
    <property type="entry name" value="PyrdxlP-dep_Trfase_major"/>
</dbReference>
<organism evidence="5 6">
    <name type="scientific">Brevundimonas diminuta 3F5N</name>
    <dbReference type="NCBI Taxonomy" id="1255603"/>
    <lineage>
        <taxon>Bacteria</taxon>
        <taxon>Pseudomonadati</taxon>
        <taxon>Pseudomonadota</taxon>
        <taxon>Alphaproteobacteria</taxon>
        <taxon>Caulobacterales</taxon>
        <taxon>Caulobacteraceae</taxon>
        <taxon>Brevundimonas</taxon>
    </lineage>
</organism>
<evidence type="ECO:0000259" key="4">
    <source>
        <dbReference type="Pfam" id="PF00155"/>
    </source>
</evidence>
<dbReference type="RefSeq" id="WP_218779231.1">
    <property type="nucleotide sequence ID" value="NZ_FUIE01000083.1"/>
</dbReference>